<dbReference type="Gene3D" id="3.40.30.10">
    <property type="entry name" value="Glutaredoxin"/>
    <property type="match status" value="1"/>
</dbReference>
<sequence>MKRSRSATPVLLAMLCCFALLLDCCRSEQASLLVGRAAPDFSTTWLGGGEIRLGDVSGRPVLLELWAPWCPACLKNIEPLNEVHRAYGDRLQVIALSAERGQKTLETFVNERRIAYPVAFSDRRIVQDYGAMSIPVTVLVDKTGIVRHHGYGVVSFHRLERLIRDLL</sequence>
<dbReference type="InterPro" id="IPR050553">
    <property type="entry name" value="Thioredoxin_ResA/DsbE_sf"/>
</dbReference>
<evidence type="ECO:0000256" key="2">
    <source>
        <dbReference type="SAM" id="SignalP"/>
    </source>
</evidence>
<keyword evidence="1" id="KW-0676">Redox-active center</keyword>
<feature type="signal peptide" evidence="2">
    <location>
        <begin position="1"/>
        <end position="19"/>
    </location>
</feature>
<proteinExistence type="predicted"/>
<dbReference type="InterPro" id="IPR000866">
    <property type="entry name" value="AhpC/TSA"/>
</dbReference>
<dbReference type="InterPro" id="IPR013766">
    <property type="entry name" value="Thioredoxin_domain"/>
</dbReference>
<dbReference type="STRING" id="1121409.SAMN02745124_04221"/>
<dbReference type="InterPro" id="IPR017937">
    <property type="entry name" value="Thioredoxin_CS"/>
</dbReference>
<evidence type="ECO:0000259" key="3">
    <source>
        <dbReference type="PROSITE" id="PS51352"/>
    </source>
</evidence>
<dbReference type="PANTHER" id="PTHR42852:SF13">
    <property type="entry name" value="PROTEIN DIPZ"/>
    <property type="match status" value="1"/>
</dbReference>
<evidence type="ECO:0000256" key="1">
    <source>
        <dbReference type="ARBA" id="ARBA00023284"/>
    </source>
</evidence>
<organism evidence="4 5">
    <name type="scientific">Desulfofustis glycolicus DSM 9705</name>
    <dbReference type="NCBI Taxonomy" id="1121409"/>
    <lineage>
        <taxon>Bacteria</taxon>
        <taxon>Pseudomonadati</taxon>
        <taxon>Thermodesulfobacteriota</taxon>
        <taxon>Desulfobulbia</taxon>
        <taxon>Desulfobulbales</taxon>
        <taxon>Desulfocapsaceae</taxon>
        <taxon>Desulfofustis</taxon>
    </lineage>
</organism>
<protein>
    <submittedName>
        <fullName evidence="4">Cytochrome c biogenesis protein CcmG, thiol:disulfide interchange protein DsbE</fullName>
    </submittedName>
</protein>
<feature type="chain" id="PRO_5012386916" evidence="2">
    <location>
        <begin position="20"/>
        <end position="167"/>
    </location>
</feature>
<dbReference type="EMBL" id="FQXS01000044">
    <property type="protein sequence ID" value="SHI13224.1"/>
    <property type="molecule type" value="Genomic_DNA"/>
</dbReference>
<dbReference type="PANTHER" id="PTHR42852">
    <property type="entry name" value="THIOL:DISULFIDE INTERCHANGE PROTEIN DSBE"/>
    <property type="match status" value="1"/>
</dbReference>
<feature type="domain" description="Thioredoxin" evidence="3">
    <location>
        <begin position="32"/>
        <end position="167"/>
    </location>
</feature>
<dbReference type="AlphaFoldDB" id="A0A1M5YN26"/>
<keyword evidence="5" id="KW-1185">Reference proteome</keyword>
<dbReference type="OrthoDB" id="9813820at2"/>
<dbReference type="InterPro" id="IPR036249">
    <property type="entry name" value="Thioredoxin-like_sf"/>
</dbReference>
<gene>
    <name evidence="4" type="ORF">SAMN02745124_04221</name>
</gene>
<dbReference type="Pfam" id="PF00578">
    <property type="entry name" value="AhpC-TSA"/>
    <property type="match status" value="1"/>
</dbReference>
<dbReference type="GO" id="GO:0016491">
    <property type="term" value="F:oxidoreductase activity"/>
    <property type="evidence" value="ECO:0007669"/>
    <property type="project" value="InterPro"/>
</dbReference>
<evidence type="ECO:0000313" key="4">
    <source>
        <dbReference type="EMBL" id="SHI13224.1"/>
    </source>
</evidence>
<dbReference type="SUPFAM" id="SSF52833">
    <property type="entry name" value="Thioredoxin-like"/>
    <property type="match status" value="1"/>
</dbReference>
<dbReference type="PROSITE" id="PS00194">
    <property type="entry name" value="THIOREDOXIN_1"/>
    <property type="match status" value="1"/>
</dbReference>
<name>A0A1M5YN26_9BACT</name>
<keyword evidence="2" id="KW-0732">Signal</keyword>
<dbReference type="Proteomes" id="UP000184139">
    <property type="component" value="Unassembled WGS sequence"/>
</dbReference>
<dbReference type="PROSITE" id="PS51352">
    <property type="entry name" value="THIOREDOXIN_2"/>
    <property type="match status" value="1"/>
</dbReference>
<accession>A0A1M5YN26</accession>
<evidence type="ECO:0000313" key="5">
    <source>
        <dbReference type="Proteomes" id="UP000184139"/>
    </source>
</evidence>
<dbReference type="CDD" id="cd02966">
    <property type="entry name" value="TlpA_like_family"/>
    <property type="match status" value="1"/>
</dbReference>
<dbReference type="RefSeq" id="WP_073379204.1">
    <property type="nucleotide sequence ID" value="NZ_FQXS01000044.1"/>
</dbReference>
<reference evidence="4 5" key="1">
    <citation type="submission" date="2016-11" db="EMBL/GenBank/DDBJ databases">
        <authorList>
            <person name="Jaros S."/>
            <person name="Januszkiewicz K."/>
            <person name="Wedrychowicz H."/>
        </authorList>
    </citation>
    <scope>NUCLEOTIDE SEQUENCE [LARGE SCALE GENOMIC DNA]</scope>
    <source>
        <strain evidence="4 5">DSM 9705</strain>
    </source>
</reference>
<dbReference type="GO" id="GO:0016209">
    <property type="term" value="F:antioxidant activity"/>
    <property type="evidence" value="ECO:0007669"/>
    <property type="project" value="InterPro"/>
</dbReference>